<feature type="compositionally biased region" description="Pro residues" evidence="1">
    <location>
        <begin position="366"/>
        <end position="383"/>
    </location>
</feature>
<evidence type="ECO:0000256" key="1">
    <source>
        <dbReference type="SAM" id="MobiDB-lite"/>
    </source>
</evidence>
<feature type="signal peptide" evidence="2">
    <location>
        <begin position="1"/>
        <end position="37"/>
    </location>
</feature>
<organism evidence="3 4">
    <name type="scientific">Kocuria dechangensis</name>
    <dbReference type="NCBI Taxonomy" id="1176249"/>
    <lineage>
        <taxon>Bacteria</taxon>
        <taxon>Bacillati</taxon>
        <taxon>Actinomycetota</taxon>
        <taxon>Actinomycetes</taxon>
        <taxon>Micrococcales</taxon>
        <taxon>Micrococcaceae</taxon>
        <taxon>Kocuria</taxon>
    </lineage>
</organism>
<dbReference type="PROSITE" id="PS51257">
    <property type="entry name" value="PROKAR_LIPOPROTEIN"/>
    <property type="match status" value="1"/>
</dbReference>
<evidence type="ECO:0000313" key="4">
    <source>
        <dbReference type="Proteomes" id="UP000638848"/>
    </source>
</evidence>
<comment type="caution">
    <text evidence="3">The sequence shown here is derived from an EMBL/GenBank/DDBJ whole genome shotgun (WGS) entry which is preliminary data.</text>
</comment>
<accession>A0A917H213</accession>
<feature type="region of interest" description="Disordered" evidence="1">
    <location>
        <begin position="216"/>
        <end position="497"/>
    </location>
</feature>
<dbReference type="AlphaFoldDB" id="A0A917H213"/>
<protein>
    <submittedName>
        <fullName evidence="3">Uncharacterized protein</fullName>
    </submittedName>
</protein>
<name>A0A917H213_9MICC</name>
<dbReference type="PRINTS" id="PR01217">
    <property type="entry name" value="PRICHEXTENSN"/>
</dbReference>
<evidence type="ECO:0000256" key="2">
    <source>
        <dbReference type="SAM" id="SignalP"/>
    </source>
</evidence>
<keyword evidence="2" id="KW-0732">Signal</keyword>
<reference evidence="3" key="2">
    <citation type="submission" date="2020-09" db="EMBL/GenBank/DDBJ databases">
        <authorList>
            <person name="Sun Q."/>
            <person name="Zhou Y."/>
        </authorList>
    </citation>
    <scope>NUCLEOTIDE SEQUENCE</scope>
    <source>
        <strain evidence="3">CGMCC 1.12187</strain>
    </source>
</reference>
<feature type="compositionally biased region" description="Pro residues" evidence="1">
    <location>
        <begin position="255"/>
        <end position="288"/>
    </location>
</feature>
<proteinExistence type="predicted"/>
<feature type="compositionally biased region" description="Low complexity" evidence="1">
    <location>
        <begin position="384"/>
        <end position="497"/>
    </location>
</feature>
<keyword evidence="4" id="KW-1185">Reference proteome</keyword>
<feature type="chain" id="PRO_5038469988" evidence="2">
    <location>
        <begin position="38"/>
        <end position="497"/>
    </location>
</feature>
<evidence type="ECO:0000313" key="3">
    <source>
        <dbReference type="EMBL" id="GGG64906.1"/>
    </source>
</evidence>
<sequence length="497" mass="49423">MVTSGRVVASRRAALLASPRRAALLAATALVASGCSAFGGDEPEAVARPGTVTSAESGLRQGPYAIETSAGAVITFDLPTDPAPDQEVEKLRQDLRVEPVTYVAVHIDNTKGTRTVEISDLKVISHEGGLFPFETAAEVLAEWDPDRSVDGGFSLADGTDPGSEKGAELDRRTHELMASYPGTVPAGGTGEELLIGDFARLPATFDDVELTAYANERAEDPAPVGHGPEELRYRAQPGGPEVPEREPAEAAAPAPIAPEPVAPEPVAPEPVAPEPVAPEPVAPEPVAPEPLEGAGVAPEPAADDDVVPEPAPLPTSPAEAPASPPAPTLPIEDPVVPAPPPPGPGPEPVTEPTPPPSQEPTTAPLPIDPGPAPGPGPVLPETPAPTELPTAGNAPTTPTTPTPDTSTGASGPDPTASASAAPTVSASATPTVSASATASADATATAIATATAGATADPTSTSTPSPAPSATSTSTPSATPSATPSPAASLPIALEQA</sequence>
<reference evidence="3" key="1">
    <citation type="journal article" date="2014" name="Int. J. Syst. Evol. Microbiol.">
        <title>Complete genome sequence of Corynebacterium casei LMG S-19264T (=DSM 44701T), isolated from a smear-ripened cheese.</title>
        <authorList>
            <consortium name="US DOE Joint Genome Institute (JGI-PGF)"/>
            <person name="Walter F."/>
            <person name="Albersmeier A."/>
            <person name="Kalinowski J."/>
            <person name="Ruckert C."/>
        </authorList>
    </citation>
    <scope>NUCLEOTIDE SEQUENCE</scope>
    <source>
        <strain evidence="3">CGMCC 1.12187</strain>
    </source>
</reference>
<dbReference type="EMBL" id="BMEQ01000020">
    <property type="protein sequence ID" value="GGG64906.1"/>
    <property type="molecule type" value="Genomic_DNA"/>
</dbReference>
<dbReference type="Proteomes" id="UP000638848">
    <property type="component" value="Unassembled WGS sequence"/>
</dbReference>
<gene>
    <name evidence="3" type="ORF">GCM10011374_30770</name>
</gene>
<feature type="compositionally biased region" description="Pro residues" evidence="1">
    <location>
        <begin position="336"/>
        <end position="358"/>
    </location>
</feature>